<proteinExistence type="predicted"/>
<evidence type="ECO:0000313" key="3">
    <source>
        <dbReference type="Proteomes" id="UP000003861"/>
    </source>
</evidence>
<reference evidence="2 3" key="2">
    <citation type="journal article" date="2013" name="PLoS ONE">
        <title>INDIGO - INtegrated Data Warehouse of MIcrobial GenOmes with Examples from the Red Sea Extremophiles.</title>
        <authorList>
            <person name="Alam I."/>
            <person name="Antunes A."/>
            <person name="Kamau A.A."/>
            <person name="Ba Alawi W."/>
            <person name="Kalkatawi M."/>
            <person name="Stingl U."/>
            <person name="Bajic V.B."/>
        </authorList>
    </citation>
    <scope>NUCLEOTIDE SEQUENCE [LARGE SCALE GENOMIC DNA]</scope>
    <source>
        <strain evidence="2 3">SARL4B</strain>
    </source>
</reference>
<dbReference type="eggNOG" id="arCOG06401">
    <property type="taxonomic scope" value="Archaea"/>
</dbReference>
<dbReference type="RefSeq" id="WP_021029274.1">
    <property type="nucleotide sequence ID" value="NC_021921.1"/>
</dbReference>
<accession>U2FHH7</accession>
<dbReference type="STRING" id="1033806.HTIA_0549"/>
<organism evidence="2 3">
    <name type="scientific">Halorhabdus tiamatea SARL4B</name>
    <dbReference type="NCBI Taxonomy" id="1033806"/>
    <lineage>
        <taxon>Archaea</taxon>
        <taxon>Methanobacteriati</taxon>
        <taxon>Methanobacteriota</taxon>
        <taxon>Stenosarchaea group</taxon>
        <taxon>Halobacteria</taxon>
        <taxon>Halobacteriales</taxon>
        <taxon>Haloarculaceae</taxon>
        <taxon>Halorhabdus</taxon>
    </lineage>
</organism>
<protein>
    <submittedName>
        <fullName evidence="2">Uncharacterized protein</fullName>
    </submittedName>
</protein>
<dbReference type="InterPro" id="IPR055755">
    <property type="entry name" value="DUF7331"/>
</dbReference>
<name>U2FHH7_9EURY</name>
<dbReference type="AlphaFoldDB" id="U2FHH7"/>
<evidence type="ECO:0000256" key="1">
    <source>
        <dbReference type="SAM" id="MobiDB-lite"/>
    </source>
</evidence>
<reference evidence="2 3" key="1">
    <citation type="journal article" date="2011" name="J. Bacteriol.">
        <title>Genome sequence of Halorhabdus tiamatea, the first archaeon isolated from a deep-sea anoxic brine lake.</title>
        <authorList>
            <person name="Antunes A."/>
            <person name="Alam I."/>
            <person name="Bajic V.B."/>
            <person name="Stingl U."/>
        </authorList>
    </citation>
    <scope>NUCLEOTIDE SEQUENCE [LARGE SCALE GENOMIC DNA]</scope>
    <source>
        <strain evidence="2 3">SARL4B</strain>
    </source>
</reference>
<feature type="region of interest" description="Disordered" evidence="1">
    <location>
        <begin position="1"/>
        <end position="32"/>
    </location>
</feature>
<feature type="compositionally biased region" description="Polar residues" evidence="1">
    <location>
        <begin position="1"/>
        <end position="16"/>
    </location>
</feature>
<evidence type="ECO:0000313" key="2">
    <source>
        <dbReference type="EMBL" id="ERJ07649.1"/>
    </source>
</evidence>
<dbReference type="GeneID" id="23798118"/>
<comment type="caution">
    <text evidence="2">The sequence shown here is derived from an EMBL/GenBank/DDBJ whole genome shotgun (WGS) entry which is preliminary data.</text>
</comment>
<dbReference type="Pfam" id="PF24018">
    <property type="entry name" value="DUF7331"/>
    <property type="match status" value="1"/>
</dbReference>
<dbReference type="Proteomes" id="UP000003861">
    <property type="component" value="Unassembled WGS sequence"/>
</dbReference>
<sequence length="69" mass="7646">MTYQFTVAMSNPANGSRSERATTDRSPEQPATADTIERYQTEDGTVIYDAANPMAWIYSDDAVDLPGQR</sequence>
<feature type="compositionally biased region" description="Basic and acidic residues" evidence="1">
    <location>
        <begin position="17"/>
        <end position="27"/>
    </location>
</feature>
<dbReference type="EMBL" id="AFNT02000001">
    <property type="protein sequence ID" value="ERJ07649.1"/>
    <property type="molecule type" value="Genomic_DNA"/>
</dbReference>
<gene>
    <name evidence="2" type="ORF">HLRTI_000018</name>
</gene>